<dbReference type="EMBL" id="ML977575">
    <property type="protein sequence ID" value="KAF2002914.1"/>
    <property type="molecule type" value="Genomic_DNA"/>
</dbReference>
<name>A0A6A5WPU2_9PLEO</name>
<keyword evidence="1" id="KW-0472">Membrane</keyword>
<feature type="transmembrane region" description="Helical" evidence="1">
    <location>
        <begin position="20"/>
        <end position="36"/>
    </location>
</feature>
<keyword evidence="3" id="KW-1185">Reference proteome</keyword>
<keyword evidence="1" id="KW-0812">Transmembrane</keyword>
<protein>
    <submittedName>
        <fullName evidence="2">Uncharacterized protein</fullName>
    </submittedName>
</protein>
<proteinExistence type="predicted"/>
<gene>
    <name evidence="2" type="ORF">P154DRAFT_520668</name>
</gene>
<evidence type="ECO:0000256" key="1">
    <source>
        <dbReference type="SAM" id="Phobius"/>
    </source>
</evidence>
<dbReference type="Proteomes" id="UP000799779">
    <property type="component" value="Unassembled WGS sequence"/>
</dbReference>
<evidence type="ECO:0000313" key="2">
    <source>
        <dbReference type="EMBL" id="KAF2002914.1"/>
    </source>
</evidence>
<organism evidence="2 3">
    <name type="scientific">Amniculicola lignicola CBS 123094</name>
    <dbReference type="NCBI Taxonomy" id="1392246"/>
    <lineage>
        <taxon>Eukaryota</taxon>
        <taxon>Fungi</taxon>
        <taxon>Dikarya</taxon>
        <taxon>Ascomycota</taxon>
        <taxon>Pezizomycotina</taxon>
        <taxon>Dothideomycetes</taxon>
        <taxon>Pleosporomycetidae</taxon>
        <taxon>Pleosporales</taxon>
        <taxon>Amniculicolaceae</taxon>
        <taxon>Amniculicola</taxon>
    </lineage>
</organism>
<reference evidence="2" key="1">
    <citation type="journal article" date="2020" name="Stud. Mycol.">
        <title>101 Dothideomycetes genomes: a test case for predicting lifestyles and emergence of pathogens.</title>
        <authorList>
            <person name="Haridas S."/>
            <person name="Albert R."/>
            <person name="Binder M."/>
            <person name="Bloem J."/>
            <person name="Labutti K."/>
            <person name="Salamov A."/>
            <person name="Andreopoulos B."/>
            <person name="Baker S."/>
            <person name="Barry K."/>
            <person name="Bills G."/>
            <person name="Bluhm B."/>
            <person name="Cannon C."/>
            <person name="Castanera R."/>
            <person name="Culley D."/>
            <person name="Daum C."/>
            <person name="Ezra D."/>
            <person name="Gonzalez J."/>
            <person name="Henrissat B."/>
            <person name="Kuo A."/>
            <person name="Liang C."/>
            <person name="Lipzen A."/>
            <person name="Lutzoni F."/>
            <person name="Magnuson J."/>
            <person name="Mondo S."/>
            <person name="Nolan M."/>
            <person name="Ohm R."/>
            <person name="Pangilinan J."/>
            <person name="Park H.-J."/>
            <person name="Ramirez L."/>
            <person name="Alfaro M."/>
            <person name="Sun H."/>
            <person name="Tritt A."/>
            <person name="Yoshinaga Y."/>
            <person name="Zwiers L.-H."/>
            <person name="Turgeon B."/>
            <person name="Goodwin S."/>
            <person name="Spatafora J."/>
            <person name="Crous P."/>
            <person name="Grigoriev I."/>
        </authorList>
    </citation>
    <scope>NUCLEOTIDE SEQUENCE</scope>
    <source>
        <strain evidence="2">CBS 123094</strain>
    </source>
</reference>
<keyword evidence="1" id="KW-1133">Transmembrane helix</keyword>
<evidence type="ECO:0000313" key="3">
    <source>
        <dbReference type="Proteomes" id="UP000799779"/>
    </source>
</evidence>
<sequence>MERLVRIRWWVYGRQYRVRLFLGLAVYSVIVVFNQYDGYVDGTAERTSSQLGRALLAVYMQSCFI</sequence>
<dbReference type="AlphaFoldDB" id="A0A6A5WPU2"/>
<accession>A0A6A5WPU2</accession>